<dbReference type="Pfam" id="PF00135">
    <property type="entry name" value="COesterase"/>
    <property type="match status" value="1"/>
</dbReference>
<name>A0A9P0QH21_ACAOB</name>
<evidence type="ECO:0000259" key="3">
    <source>
        <dbReference type="Pfam" id="PF00135"/>
    </source>
</evidence>
<protein>
    <recommendedName>
        <fullName evidence="3">Carboxylesterase type B domain-containing protein</fullName>
    </recommendedName>
</protein>
<evidence type="ECO:0000313" key="5">
    <source>
        <dbReference type="Proteomes" id="UP001152888"/>
    </source>
</evidence>
<dbReference type="OrthoDB" id="3200163at2759"/>
<comment type="caution">
    <text evidence="4">The sequence shown here is derived from an EMBL/GenBank/DDBJ whole genome shotgun (WGS) entry which is preliminary data.</text>
</comment>
<evidence type="ECO:0000256" key="1">
    <source>
        <dbReference type="ARBA" id="ARBA00005964"/>
    </source>
</evidence>
<keyword evidence="2" id="KW-0325">Glycoprotein</keyword>
<keyword evidence="5" id="KW-1185">Reference proteome</keyword>
<sequence>MMQQIFRNGSVRGEDIPYILGLPIVGGGSFFPHNYSHADAQISKTVITYLSNFVKRGDPNTVQPYQANFVQERSSYNMGIPYWDTYDNINQFYLEIAVQ</sequence>
<dbReference type="Gene3D" id="3.40.50.1820">
    <property type="entry name" value="alpha/beta hydrolase"/>
    <property type="match status" value="1"/>
</dbReference>
<dbReference type="Proteomes" id="UP001152888">
    <property type="component" value="Unassembled WGS sequence"/>
</dbReference>
<evidence type="ECO:0000256" key="2">
    <source>
        <dbReference type="ARBA" id="ARBA00023180"/>
    </source>
</evidence>
<dbReference type="EMBL" id="CAKOFQ010010741">
    <property type="protein sequence ID" value="CAH2020046.1"/>
    <property type="molecule type" value="Genomic_DNA"/>
</dbReference>
<dbReference type="InterPro" id="IPR002018">
    <property type="entry name" value="CarbesteraseB"/>
</dbReference>
<reference evidence="4" key="1">
    <citation type="submission" date="2022-03" db="EMBL/GenBank/DDBJ databases">
        <authorList>
            <person name="Sayadi A."/>
        </authorList>
    </citation>
    <scope>NUCLEOTIDE SEQUENCE</scope>
</reference>
<gene>
    <name evidence="4" type="ORF">ACAOBT_LOCUS37589</name>
</gene>
<dbReference type="InterPro" id="IPR029058">
    <property type="entry name" value="AB_hydrolase_fold"/>
</dbReference>
<organism evidence="4 5">
    <name type="scientific">Acanthoscelides obtectus</name>
    <name type="common">Bean weevil</name>
    <name type="synonym">Bruchus obtectus</name>
    <dbReference type="NCBI Taxonomy" id="200917"/>
    <lineage>
        <taxon>Eukaryota</taxon>
        <taxon>Metazoa</taxon>
        <taxon>Ecdysozoa</taxon>
        <taxon>Arthropoda</taxon>
        <taxon>Hexapoda</taxon>
        <taxon>Insecta</taxon>
        <taxon>Pterygota</taxon>
        <taxon>Neoptera</taxon>
        <taxon>Endopterygota</taxon>
        <taxon>Coleoptera</taxon>
        <taxon>Polyphaga</taxon>
        <taxon>Cucujiformia</taxon>
        <taxon>Chrysomeloidea</taxon>
        <taxon>Chrysomelidae</taxon>
        <taxon>Bruchinae</taxon>
        <taxon>Bruchini</taxon>
        <taxon>Acanthoscelides</taxon>
    </lineage>
</organism>
<proteinExistence type="inferred from homology"/>
<dbReference type="PANTHER" id="PTHR43903">
    <property type="entry name" value="NEUROLIGIN"/>
    <property type="match status" value="1"/>
</dbReference>
<accession>A0A9P0QH21</accession>
<dbReference type="AlphaFoldDB" id="A0A9P0QH21"/>
<feature type="domain" description="Carboxylesterase type B" evidence="3">
    <location>
        <begin position="8"/>
        <end position="97"/>
    </location>
</feature>
<evidence type="ECO:0000313" key="4">
    <source>
        <dbReference type="EMBL" id="CAH2020046.1"/>
    </source>
</evidence>
<dbReference type="InterPro" id="IPR051093">
    <property type="entry name" value="Neuroligin/BSAL"/>
</dbReference>
<comment type="similarity">
    <text evidence="1">Belongs to the type-B carboxylesterase/lipase family.</text>
</comment>
<dbReference type="SUPFAM" id="SSF53474">
    <property type="entry name" value="alpha/beta-Hydrolases"/>
    <property type="match status" value="1"/>
</dbReference>